<sequence>MLPFQILIHNSTNATSSSPTNHNISLANIFENASQNPQQTSFNRHARIPSLLSNIFLWLSFLFTITLLQICKHELSTNIKIFYGLMMLFIIIICYIFILFESKGCTEQILLGKRMQIDMIKRELGLLQKNSKLKTYLSVKATNYYSALRRKYIDYQLYDQSRCIRMQSFLHQNIRLIDSPFNIRQYDIIIPDFSIDENRLCQILFKFHVTIIGRDADIVYGDMIQEFQRLENNLLNAPTTHRIDLHSINKLARLQRYIYFQFHDKLQQDLLFGQRRTCLVYENKMKLYGRWFLNENIFWIMTCVGLSWLFRALFACLVTKIIIPIHIELEGAMPLQTFIMNDEKSLIKEKL</sequence>
<dbReference type="EMBL" id="CAJNRF010005877">
    <property type="protein sequence ID" value="CAF2075422.1"/>
    <property type="molecule type" value="Genomic_DNA"/>
</dbReference>
<dbReference type="Proteomes" id="UP000663842">
    <property type="component" value="Unassembled WGS sequence"/>
</dbReference>
<dbReference type="EMBL" id="CAJOBF010000208">
    <property type="protein sequence ID" value="CAF3773547.1"/>
    <property type="molecule type" value="Genomic_DNA"/>
</dbReference>
<keyword evidence="1" id="KW-0472">Membrane</keyword>
<organism evidence="2 6">
    <name type="scientific">Rotaria magnacalcarata</name>
    <dbReference type="NCBI Taxonomy" id="392030"/>
    <lineage>
        <taxon>Eukaryota</taxon>
        <taxon>Metazoa</taxon>
        <taxon>Spiralia</taxon>
        <taxon>Gnathifera</taxon>
        <taxon>Rotifera</taxon>
        <taxon>Eurotatoria</taxon>
        <taxon>Bdelloidea</taxon>
        <taxon>Philodinida</taxon>
        <taxon>Philodinidae</taxon>
        <taxon>Rotaria</taxon>
    </lineage>
</organism>
<evidence type="ECO:0000313" key="3">
    <source>
        <dbReference type="EMBL" id="CAF2106256.1"/>
    </source>
</evidence>
<feature type="transmembrane region" description="Helical" evidence="1">
    <location>
        <begin position="82"/>
        <end position="100"/>
    </location>
</feature>
<dbReference type="Proteomes" id="UP000663866">
    <property type="component" value="Unassembled WGS sequence"/>
</dbReference>
<keyword evidence="1" id="KW-1133">Transmembrane helix</keyword>
<evidence type="ECO:0000313" key="5">
    <source>
        <dbReference type="EMBL" id="CAF3843153.1"/>
    </source>
</evidence>
<evidence type="ECO:0000313" key="6">
    <source>
        <dbReference type="Proteomes" id="UP000663856"/>
    </source>
</evidence>
<keyword evidence="1" id="KW-0812">Transmembrane</keyword>
<reference evidence="2" key="1">
    <citation type="submission" date="2021-02" db="EMBL/GenBank/DDBJ databases">
        <authorList>
            <person name="Nowell W R."/>
        </authorList>
    </citation>
    <scope>NUCLEOTIDE SEQUENCE</scope>
</reference>
<keyword evidence="7" id="KW-1185">Reference proteome</keyword>
<evidence type="ECO:0000313" key="4">
    <source>
        <dbReference type="EMBL" id="CAF3773547.1"/>
    </source>
</evidence>
<name>A0A816RY27_9BILA</name>
<dbReference type="Proteomes" id="UP000663887">
    <property type="component" value="Unassembled WGS sequence"/>
</dbReference>
<evidence type="ECO:0000313" key="2">
    <source>
        <dbReference type="EMBL" id="CAF2075422.1"/>
    </source>
</evidence>
<proteinExistence type="predicted"/>
<dbReference type="EMBL" id="CAJNRG010008666">
    <property type="protein sequence ID" value="CAF2106256.1"/>
    <property type="molecule type" value="Genomic_DNA"/>
</dbReference>
<dbReference type="EMBL" id="CAJOBG010000669">
    <property type="protein sequence ID" value="CAF3843153.1"/>
    <property type="molecule type" value="Genomic_DNA"/>
</dbReference>
<accession>A0A816RY27</accession>
<feature type="transmembrane region" description="Helical" evidence="1">
    <location>
        <begin position="51"/>
        <end position="70"/>
    </location>
</feature>
<protein>
    <submittedName>
        <fullName evidence="2">Uncharacterized protein</fullName>
    </submittedName>
</protein>
<dbReference type="Proteomes" id="UP000663856">
    <property type="component" value="Unassembled WGS sequence"/>
</dbReference>
<feature type="transmembrane region" description="Helical" evidence="1">
    <location>
        <begin position="297"/>
        <end position="323"/>
    </location>
</feature>
<gene>
    <name evidence="5" type="ORF">OVN521_LOCUS6386</name>
    <name evidence="4" type="ORF">UXM345_LOCUS3270</name>
    <name evidence="2" type="ORF">WKI299_LOCUS15013</name>
    <name evidence="3" type="ORF">XDN619_LOCUS19830</name>
</gene>
<dbReference type="AlphaFoldDB" id="A0A816RY27"/>
<comment type="caution">
    <text evidence="2">The sequence shown here is derived from an EMBL/GenBank/DDBJ whole genome shotgun (WGS) entry which is preliminary data.</text>
</comment>
<evidence type="ECO:0000313" key="7">
    <source>
        <dbReference type="Proteomes" id="UP000663866"/>
    </source>
</evidence>
<evidence type="ECO:0000256" key="1">
    <source>
        <dbReference type="SAM" id="Phobius"/>
    </source>
</evidence>